<reference evidence="2 3" key="2">
    <citation type="submission" date="2024-06" db="EMBL/GenBank/DDBJ databases">
        <authorList>
            <person name="Steensen K."/>
            <person name="Seneca J."/>
            <person name="Bartlau N."/>
            <person name="Yu A.X."/>
            <person name="Polz M.F."/>
        </authorList>
    </citation>
    <scope>NUCLEOTIDE SEQUENCE [LARGE SCALE GENOMIC DNA]</scope>
    <source>
        <strain evidence="2 3">1F145</strain>
    </source>
</reference>
<dbReference type="RefSeq" id="WP_371691301.1">
    <property type="nucleotide sequence ID" value="NZ_JBGONW010000032.1"/>
</dbReference>
<keyword evidence="3" id="KW-1185">Reference proteome</keyword>
<dbReference type="EMBL" id="KP795651">
    <property type="protein sequence ID" value="AKN39507.1"/>
    <property type="molecule type" value="Genomic_DNA"/>
</dbReference>
<name>A0A0H3ZY60_VIBSP</name>
<evidence type="ECO:0000313" key="3">
    <source>
        <dbReference type="Proteomes" id="UP001569200"/>
    </source>
</evidence>
<dbReference type="EMBL" id="JBGOOW010000036">
    <property type="protein sequence ID" value="MEZ8183144.1"/>
    <property type="molecule type" value="Genomic_DNA"/>
</dbReference>
<reference evidence="1" key="1">
    <citation type="journal article" date="2015" name="MBio">
        <title>Eco-Evolutionary Dynamics of Episomes among Ecologically Cohesive Bacterial Populations.</title>
        <authorList>
            <person name="Xue H."/>
            <person name="Cordero O.X."/>
            <person name="Camas F.M."/>
            <person name="Trimble W."/>
            <person name="Meyer F."/>
            <person name="Guglielmini J."/>
            <person name="Rocha E.P."/>
            <person name="Polz M.F."/>
        </authorList>
    </citation>
    <scope>NUCLEOTIDE SEQUENCE</scope>
    <source>
        <strain evidence="1">FF_172</strain>
    </source>
</reference>
<dbReference type="AlphaFoldDB" id="A0A0H3ZY60"/>
<evidence type="ECO:0000313" key="2">
    <source>
        <dbReference type="EMBL" id="MEZ8183144.1"/>
    </source>
</evidence>
<sequence>MSNDIKPKINDIYFNNLESKGQPPLATQGTFLGRTVVQTIPGEREANRANSKLELSELLSMHANVEIYNSILSFEKDPHSVQALLNRKIQVISQSQ</sequence>
<dbReference type="NCBIfam" id="NF033907">
    <property type="entry name" value="ExsE2_fam"/>
    <property type="match status" value="1"/>
</dbReference>
<organism evidence="1">
    <name type="scientific">Vibrio splendidus</name>
    <dbReference type="NCBI Taxonomy" id="29497"/>
    <lineage>
        <taxon>Bacteria</taxon>
        <taxon>Pseudomonadati</taxon>
        <taxon>Pseudomonadota</taxon>
        <taxon>Gammaproteobacteria</taxon>
        <taxon>Vibrionales</taxon>
        <taxon>Vibrionaceae</taxon>
        <taxon>Vibrio</taxon>
    </lineage>
</organism>
<proteinExistence type="predicted"/>
<dbReference type="Proteomes" id="UP001569200">
    <property type="component" value="Unassembled WGS sequence"/>
</dbReference>
<protein>
    <submittedName>
        <fullName evidence="2">T3SS regulon translocated regulator ExsE2</fullName>
    </submittedName>
</protein>
<evidence type="ECO:0000313" key="1">
    <source>
        <dbReference type="EMBL" id="AKN39507.1"/>
    </source>
</evidence>
<accession>A0A0H3ZY60</accession>
<gene>
    <name evidence="2" type="primary">exsE2</name>
    <name evidence="2" type="ORF">ACED33_20875</name>
</gene>